<feature type="transmembrane region" description="Helical" evidence="1">
    <location>
        <begin position="263"/>
        <end position="287"/>
    </location>
</feature>
<dbReference type="GO" id="GO:0016020">
    <property type="term" value="C:membrane"/>
    <property type="evidence" value="ECO:0007669"/>
    <property type="project" value="InterPro"/>
</dbReference>
<keyword evidence="1" id="KW-1133">Transmembrane helix</keyword>
<organism evidence="2 3">
    <name type="scientific">Globodera pallida</name>
    <name type="common">Potato cyst nematode worm</name>
    <name type="synonym">Heterodera pallida</name>
    <dbReference type="NCBI Taxonomy" id="36090"/>
    <lineage>
        <taxon>Eukaryota</taxon>
        <taxon>Metazoa</taxon>
        <taxon>Ecdysozoa</taxon>
        <taxon>Nematoda</taxon>
        <taxon>Chromadorea</taxon>
        <taxon>Rhabditida</taxon>
        <taxon>Tylenchina</taxon>
        <taxon>Tylenchomorpha</taxon>
        <taxon>Tylenchoidea</taxon>
        <taxon>Heteroderidae</taxon>
        <taxon>Heteroderinae</taxon>
        <taxon>Globodera</taxon>
    </lineage>
</organism>
<sequence length="354" mass="38819">MNRTALRVCRMISLLISALLCCSAVILLTIGVATPLYVDYLVAEGTIEEHRHGLWLDCVLRGGGGSNPYAQSSYLNWGVTSDQCEYKWVNIGPSSYGSGGAGIDPYLSNSGYTQSSYLNWGVTSDQCEYKWVNIGPSSYGNGGAGIDPYLSNSGYSAMSSLFQTDYSQHRFLAWHVSTLILLLIAITAGVFAIFACLCVLCTGLCSPVAALLEFVAFISSAIGVTIFFVNANRPEIRYTQIPNSAERWRVNEQMRGFSFDLSLASVFIFLLSCLLGVLGSVVVFMHAQQHHQRHRRMDSKTFPKTEISTVSSTANDHNHNHLNMTTNMANQPHLIRIRNDGTGGSVIRDNSIDV</sequence>
<dbReference type="Pfam" id="PF07062">
    <property type="entry name" value="Clc-like"/>
    <property type="match status" value="1"/>
</dbReference>
<dbReference type="Proteomes" id="UP000050741">
    <property type="component" value="Unassembled WGS sequence"/>
</dbReference>
<reference evidence="2" key="1">
    <citation type="submission" date="2014-05" db="EMBL/GenBank/DDBJ databases">
        <title>The genome and life-stage specific transcriptomes of Globodera pallida elucidate key aspects of plant parasitism by a cyst nematode.</title>
        <authorList>
            <person name="Cotton J.A."/>
            <person name="Lilley C.J."/>
            <person name="Jones L.M."/>
            <person name="Kikuchi T."/>
            <person name="Reid A.J."/>
            <person name="Thorpe P."/>
            <person name="Tsai I.J."/>
            <person name="Beasley H."/>
            <person name="Blok V."/>
            <person name="Cock P.J.A."/>
            <person name="Van den Akker S.E."/>
            <person name="Holroyd N."/>
            <person name="Hunt M."/>
            <person name="Mantelin S."/>
            <person name="Naghra H."/>
            <person name="Pain A."/>
            <person name="Palomares-Rius J.E."/>
            <person name="Zarowiecki M."/>
            <person name="Berriman M."/>
            <person name="Jones J.T."/>
            <person name="Urwin P.E."/>
        </authorList>
    </citation>
    <scope>NUCLEOTIDE SEQUENCE [LARGE SCALE GENOMIC DNA]</scope>
    <source>
        <strain evidence="2">Lindley</strain>
    </source>
</reference>
<dbReference type="WBParaSite" id="GPLIN_000599300">
    <property type="protein sequence ID" value="GPLIN_000599300"/>
    <property type="gene ID" value="GPLIN_000599300"/>
</dbReference>
<accession>A0A183BZF2</accession>
<protein>
    <submittedName>
        <fullName evidence="3">MARVEL domain-containing protein</fullName>
    </submittedName>
</protein>
<name>A0A183BZF2_GLOPA</name>
<feature type="transmembrane region" description="Helical" evidence="1">
    <location>
        <begin position="12"/>
        <end position="38"/>
    </location>
</feature>
<evidence type="ECO:0000313" key="2">
    <source>
        <dbReference type="Proteomes" id="UP000050741"/>
    </source>
</evidence>
<evidence type="ECO:0000256" key="1">
    <source>
        <dbReference type="SAM" id="Phobius"/>
    </source>
</evidence>
<proteinExistence type="predicted"/>
<evidence type="ECO:0000313" key="3">
    <source>
        <dbReference type="WBParaSite" id="GPLIN_000599300"/>
    </source>
</evidence>
<keyword evidence="1" id="KW-0472">Membrane</keyword>
<feature type="transmembrane region" description="Helical" evidence="1">
    <location>
        <begin position="208"/>
        <end position="229"/>
    </location>
</feature>
<keyword evidence="1" id="KW-0812">Transmembrane</keyword>
<keyword evidence="2" id="KW-1185">Reference proteome</keyword>
<dbReference type="InterPro" id="IPR010761">
    <property type="entry name" value="Clc_prot-like"/>
</dbReference>
<reference evidence="3" key="2">
    <citation type="submission" date="2016-06" db="UniProtKB">
        <authorList>
            <consortium name="WormBaseParasite"/>
        </authorList>
    </citation>
    <scope>IDENTIFICATION</scope>
</reference>
<dbReference type="AlphaFoldDB" id="A0A183BZF2"/>
<feature type="transmembrane region" description="Helical" evidence="1">
    <location>
        <begin position="172"/>
        <end position="201"/>
    </location>
</feature>